<reference evidence="4 5" key="1">
    <citation type="submission" date="2011-05" db="EMBL/GenBank/DDBJ databases">
        <title>Complete sequence of chromosome 2 of Sphingobium chlorophenolicum L-1.</title>
        <authorList>
            <consortium name="US DOE Joint Genome Institute"/>
            <person name="Lucas S."/>
            <person name="Han J."/>
            <person name="Lapidus A."/>
            <person name="Cheng J.-F."/>
            <person name="Goodwin L."/>
            <person name="Pitluck S."/>
            <person name="Peters L."/>
            <person name="Daligault H."/>
            <person name="Han C."/>
            <person name="Tapia R."/>
            <person name="Land M."/>
            <person name="Hauser L."/>
            <person name="Kyrpides N."/>
            <person name="Ivanova N."/>
            <person name="Pagani I."/>
            <person name="Turner P."/>
            <person name="Copley S."/>
            <person name="Woyke T."/>
        </authorList>
    </citation>
    <scope>NUCLEOTIDE SEQUENCE [LARGE SCALE GENOMIC DNA]</scope>
    <source>
        <strain evidence="4 5">L-1</strain>
    </source>
</reference>
<protein>
    <submittedName>
        <fullName evidence="4">3-alpha-(Or 20-beta)-hydroxysteroid dehydrogenase</fullName>
        <ecNumber evidence="4">1.1.1.53</ecNumber>
    </submittedName>
</protein>
<dbReference type="RefSeq" id="WP_013849322.1">
    <property type="nucleotide sequence ID" value="NC_015594.1"/>
</dbReference>
<dbReference type="Gene3D" id="3.40.50.720">
    <property type="entry name" value="NAD(P)-binding Rossmann-like Domain"/>
    <property type="match status" value="1"/>
</dbReference>
<sequence>MGRLANKVAIVTGGASGIGGATVRRFVGEGARVLIADIDDVRGAALAEELGPDALFQHLDVSKEGDWTAAIDAAMRAFGRIDILVNDAGYYRATPLQDATVEEFQRHVEVNQLGVFLGMQAVVAPMRAAGGGAIVNISSTGGMRGGPSLFHYRATKWAVRGMTRSAAHDLASLNIRVNTVLPGPIETPMMKAGNSQDRIDAMKGRTLLQRLGQPSELAAAVLFLASDEASYITGIDLPVDGGTMA</sequence>
<dbReference type="PANTHER" id="PTHR24321">
    <property type="entry name" value="DEHYDROGENASES, SHORT CHAIN"/>
    <property type="match status" value="1"/>
</dbReference>
<evidence type="ECO:0000313" key="4">
    <source>
        <dbReference type="EMBL" id="AEG51092.1"/>
    </source>
</evidence>
<evidence type="ECO:0000256" key="1">
    <source>
        <dbReference type="ARBA" id="ARBA00006484"/>
    </source>
</evidence>
<dbReference type="FunFam" id="3.40.50.720:FF:000084">
    <property type="entry name" value="Short-chain dehydrogenase reductase"/>
    <property type="match status" value="1"/>
</dbReference>
<dbReference type="PANTHER" id="PTHR24321:SF8">
    <property type="entry name" value="ESTRADIOL 17-BETA-DEHYDROGENASE 8-RELATED"/>
    <property type="match status" value="1"/>
</dbReference>
<dbReference type="SUPFAM" id="SSF51735">
    <property type="entry name" value="NAD(P)-binding Rossmann-fold domains"/>
    <property type="match status" value="1"/>
</dbReference>
<dbReference type="Pfam" id="PF13561">
    <property type="entry name" value="adh_short_C2"/>
    <property type="match status" value="1"/>
</dbReference>
<dbReference type="InterPro" id="IPR002347">
    <property type="entry name" value="SDR_fam"/>
</dbReference>
<dbReference type="EC" id="1.1.1.53" evidence="4"/>
<dbReference type="InterPro" id="IPR036291">
    <property type="entry name" value="NAD(P)-bd_dom_sf"/>
</dbReference>
<comment type="catalytic activity">
    <reaction evidence="3">
        <text>2,5-dichlorocyclohexa-2,5-dien-1,4-diol + NAD(+) = 2,5-dichlorohydroquinone + NADH + H(+)</text>
        <dbReference type="Rhea" id="RHEA:15741"/>
        <dbReference type="ChEBI" id="CHEBI:15378"/>
        <dbReference type="ChEBI" id="CHEBI:27545"/>
        <dbReference type="ChEBI" id="CHEBI:28975"/>
        <dbReference type="ChEBI" id="CHEBI:57540"/>
        <dbReference type="ChEBI" id="CHEBI:57945"/>
    </reaction>
</comment>
<dbReference type="PRINTS" id="PR00081">
    <property type="entry name" value="GDHRDH"/>
</dbReference>
<gene>
    <name evidence="4" type="ORF">Sphch_3501</name>
</gene>
<organism evidence="4 5">
    <name type="scientific">Sphingobium chlorophenolicum L-1</name>
    <dbReference type="NCBI Taxonomy" id="690566"/>
    <lineage>
        <taxon>Bacteria</taxon>
        <taxon>Pseudomonadati</taxon>
        <taxon>Pseudomonadota</taxon>
        <taxon>Alphaproteobacteria</taxon>
        <taxon>Sphingomonadales</taxon>
        <taxon>Sphingomonadaceae</taxon>
        <taxon>Sphingobium</taxon>
    </lineage>
</organism>
<proteinExistence type="inferred from homology"/>
<dbReference type="AlphaFoldDB" id="F6F3T0"/>
<dbReference type="GO" id="GO:0018502">
    <property type="term" value="F:2,5-dichloro-2,5-cyclohexadiene-1,4-diol dehydrogenase activity"/>
    <property type="evidence" value="ECO:0007669"/>
    <property type="project" value="RHEA"/>
</dbReference>
<dbReference type="GO" id="GO:0047044">
    <property type="term" value="F:androstan-3-alpha,17-beta-diol dehydrogenase (NAD+) activity"/>
    <property type="evidence" value="ECO:0007669"/>
    <property type="project" value="UniProtKB-EC"/>
</dbReference>
<dbReference type="Proteomes" id="UP000007150">
    <property type="component" value="Chromosome 2"/>
</dbReference>
<evidence type="ECO:0000256" key="3">
    <source>
        <dbReference type="ARBA" id="ARBA00051383"/>
    </source>
</evidence>
<evidence type="ECO:0000256" key="2">
    <source>
        <dbReference type="ARBA" id="ARBA00023002"/>
    </source>
</evidence>
<dbReference type="KEGG" id="sch:Sphch_3501"/>
<dbReference type="PRINTS" id="PR00080">
    <property type="entry name" value="SDRFAMILY"/>
</dbReference>
<dbReference type="STRING" id="690566.Sphch_3501"/>
<dbReference type="NCBIfam" id="NF005559">
    <property type="entry name" value="PRK07231.1"/>
    <property type="match status" value="1"/>
</dbReference>
<accession>F6F3T0</accession>
<comment type="similarity">
    <text evidence="1">Belongs to the short-chain dehydrogenases/reductases (SDR) family.</text>
</comment>
<evidence type="ECO:0000313" key="5">
    <source>
        <dbReference type="Proteomes" id="UP000007150"/>
    </source>
</evidence>
<keyword evidence="2 4" id="KW-0560">Oxidoreductase</keyword>
<dbReference type="HOGENOM" id="CLU_010194_1_0_5"/>
<dbReference type="EMBL" id="CP002799">
    <property type="protein sequence ID" value="AEG51092.1"/>
    <property type="molecule type" value="Genomic_DNA"/>
</dbReference>
<name>F6F3T0_SPHCR</name>
<keyword evidence="5" id="KW-1185">Reference proteome</keyword>